<reference evidence="4 5" key="1">
    <citation type="submission" date="2018-12" db="EMBL/GenBank/DDBJ databases">
        <title>Bacillus ochoae sp. nov., Paenibacillus whitsoniae sp. nov., Paenibacillus spiritus sp. nov. Isolated from the Mars Exploration Rover during spacecraft assembly.</title>
        <authorList>
            <person name="Seuylemezian A."/>
            <person name="Vaishampayan P."/>
        </authorList>
    </citation>
    <scope>NUCLEOTIDE SEQUENCE [LARGE SCALE GENOMIC DNA]</scope>
    <source>
        <strain evidence="4 5">MER 54</strain>
    </source>
</reference>
<accession>A0A3S0A5U2</accession>
<dbReference type="Proteomes" id="UP000276128">
    <property type="component" value="Unassembled WGS sequence"/>
</dbReference>
<keyword evidence="3" id="KW-0472">Membrane</keyword>
<dbReference type="RefSeq" id="WP_126140870.1">
    <property type="nucleotide sequence ID" value="NZ_RXHU01000022.1"/>
</dbReference>
<dbReference type="AlphaFoldDB" id="A0A3S0A5U2"/>
<dbReference type="GO" id="GO:0016787">
    <property type="term" value="F:hydrolase activity"/>
    <property type="evidence" value="ECO:0007669"/>
    <property type="project" value="UniProtKB-KW"/>
</dbReference>
<proteinExistence type="predicted"/>
<dbReference type="InterPro" id="IPR010905">
    <property type="entry name" value="Glyco_hydro_88"/>
</dbReference>
<keyword evidence="3" id="KW-1133">Transmembrane helix</keyword>
<organism evidence="4 5">
    <name type="scientific">Paenibacillus whitsoniae</name>
    <dbReference type="NCBI Taxonomy" id="2496558"/>
    <lineage>
        <taxon>Bacteria</taxon>
        <taxon>Bacillati</taxon>
        <taxon>Bacillota</taxon>
        <taxon>Bacilli</taxon>
        <taxon>Bacillales</taxon>
        <taxon>Paenibacillaceae</taxon>
        <taxon>Paenibacillus</taxon>
    </lineage>
</organism>
<evidence type="ECO:0000256" key="1">
    <source>
        <dbReference type="ARBA" id="ARBA00022801"/>
    </source>
</evidence>
<name>A0A3S0A5U2_9BACL</name>
<keyword evidence="3" id="KW-0812">Transmembrane</keyword>
<sequence>MDEYASESGTPSSEGAGGPDDYKNQIWIDTLIMAGIFMLRFALYDHNEACIEKALKQFISISRANSIFVRPLLPWLTLSG</sequence>
<dbReference type="EMBL" id="RXHU01000022">
    <property type="protein sequence ID" value="RTE10288.1"/>
    <property type="molecule type" value="Genomic_DNA"/>
</dbReference>
<feature type="transmembrane region" description="Helical" evidence="3">
    <location>
        <begin position="26"/>
        <end position="43"/>
    </location>
</feature>
<dbReference type="InterPro" id="IPR012341">
    <property type="entry name" value="6hp_glycosidase-like_sf"/>
</dbReference>
<feature type="region of interest" description="Disordered" evidence="2">
    <location>
        <begin position="1"/>
        <end position="23"/>
    </location>
</feature>
<dbReference type="Gene3D" id="1.50.10.10">
    <property type="match status" value="1"/>
</dbReference>
<gene>
    <name evidence="4" type="ORF">EJQ19_09010</name>
</gene>
<dbReference type="GO" id="GO:0005975">
    <property type="term" value="P:carbohydrate metabolic process"/>
    <property type="evidence" value="ECO:0007669"/>
    <property type="project" value="InterPro"/>
</dbReference>
<comment type="caution">
    <text evidence="4">The sequence shown here is derived from an EMBL/GenBank/DDBJ whole genome shotgun (WGS) entry which is preliminary data.</text>
</comment>
<dbReference type="Pfam" id="PF07470">
    <property type="entry name" value="Glyco_hydro_88"/>
    <property type="match status" value="1"/>
</dbReference>
<keyword evidence="1" id="KW-0378">Hydrolase</keyword>
<keyword evidence="5" id="KW-1185">Reference proteome</keyword>
<evidence type="ECO:0000313" key="5">
    <source>
        <dbReference type="Proteomes" id="UP000276128"/>
    </source>
</evidence>
<evidence type="ECO:0000256" key="3">
    <source>
        <dbReference type="SAM" id="Phobius"/>
    </source>
</evidence>
<protein>
    <submittedName>
        <fullName evidence="4">Uncharacterized protein</fullName>
    </submittedName>
</protein>
<evidence type="ECO:0000256" key="2">
    <source>
        <dbReference type="SAM" id="MobiDB-lite"/>
    </source>
</evidence>
<evidence type="ECO:0000313" key="4">
    <source>
        <dbReference type="EMBL" id="RTE10288.1"/>
    </source>
</evidence>